<evidence type="ECO:0000256" key="1">
    <source>
        <dbReference type="SAM" id="MobiDB-lite"/>
    </source>
</evidence>
<evidence type="ECO:0000313" key="3">
    <source>
        <dbReference type="Proteomes" id="UP000729402"/>
    </source>
</evidence>
<dbReference type="Proteomes" id="UP000729402">
    <property type="component" value="Unassembled WGS sequence"/>
</dbReference>
<gene>
    <name evidence="2" type="ORF">GUJ93_ZPchr0002g24205</name>
</gene>
<keyword evidence="3" id="KW-1185">Reference proteome</keyword>
<organism evidence="2 3">
    <name type="scientific">Zizania palustris</name>
    <name type="common">Northern wild rice</name>
    <dbReference type="NCBI Taxonomy" id="103762"/>
    <lineage>
        <taxon>Eukaryota</taxon>
        <taxon>Viridiplantae</taxon>
        <taxon>Streptophyta</taxon>
        <taxon>Embryophyta</taxon>
        <taxon>Tracheophyta</taxon>
        <taxon>Spermatophyta</taxon>
        <taxon>Magnoliopsida</taxon>
        <taxon>Liliopsida</taxon>
        <taxon>Poales</taxon>
        <taxon>Poaceae</taxon>
        <taxon>BOP clade</taxon>
        <taxon>Oryzoideae</taxon>
        <taxon>Oryzeae</taxon>
        <taxon>Zizaniinae</taxon>
        <taxon>Zizania</taxon>
    </lineage>
</organism>
<feature type="region of interest" description="Disordered" evidence="1">
    <location>
        <begin position="57"/>
        <end position="88"/>
    </location>
</feature>
<evidence type="ECO:0000313" key="2">
    <source>
        <dbReference type="EMBL" id="KAG8056837.1"/>
    </source>
</evidence>
<protein>
    <submittedName>
        <fullName evidence="2">Uncharacterized protein</fullName>
    </submittedName>
</protein>
<dbReference type="EMBL" id="JAAALK010000287">
    <property type="protein sequence ID" value="KAG8056837.1"/>
    <property type="molecule type" value="Genomic_DNA"/>
</dbReference>
<name>A0A8J5V3G4_ZIZPA</name>
<proteinExistence type="predicted"/>
<accession>A0A8J5V3G4</accession>
<comment type="caution">
    <text evidence="2">The sequence shown here is derived from an EMBL/GenBank/DDBJ whole genome shotgun (WGS) entry which is preliminary data.</text>
</comment>
<reference evidence="2" key="1">
    <citation type="journal article" date="2021" name="bioRxiv">
        <title>Whole Genome Assembly and Annotation of Northern Wild Rice, Zizania palustris L., Supports a Whole Genome Duplication in the Zizania Genus.</title>
        <authorList>
            <person name="Haas M."/>
            <person name="Kono T."/>
            <person name="Macchietto M."/>
            <person name="Millas R."/>
            <person name="McGilp L."/>
            <person name="Shao M."/>
            <person name="Duquette J."/>
            <person name="Hirsch C.N."/>
            <person name="Kimball J."/>
        </authorList>
    </citation>
    <scope>NUCLEOTIDE SEQUENCE</scope>
    <source>
        <tissue evidence="2">Fresh leaf tissue</tissue>
    </source>
</reference>
<sequence>MARPQRWGRGAATEKGEWCGCRGWGVVRHGARPGMAREEGAWPRRRWSSAVWRGRRGHGMTVEEVPTEGHASGGDGEGEGGEGGDGNTTIKNLLMKVIIFISEERATMETLL</sequence>
<dbReference type="AlphaFoldDB" id="A0A8J5V3G4"/>
<reference evidence="2" key="2">
    <citation type="submission" date="2021-02" db="EMBL/GenBank/DDBJ databases">
        <authorList>
            <person name="Kimball J.A."/>
            <person name="Haas M.W."/>
            <person name="Macchietto M."/>
            <person name="Kono T."/>
            <person name="Duquette J."/>
            <person name="Shao M."/>
        </authorList>
    </citation>
    <scope>NUCLEOTIDE SEQUENCE</scope>
    <source>
        <tissue evidence="2">Fresh leaf tissue</tissue>
    </source>
</reference>